<dbReference type="eggNOG" id="arCOG05852">
    <property type="taxonomic scope" value="Archaea"/>
</dbReference>
<dbReference type="EvolutionaryTrace" id="O58277"/>
<keyword evidence="4" id="KW-0002">3D-structure</keyword>
<dbReference type="InterPro" id="IPR011989">
    <property type="entry name" value="ARM-like"/>
</dbReference>
<gene>
    <name evidence="2" type="ordered locus">PH0542</name>
</gene>
<evidence type="ECO:0000313" key="2">
    <source>
        <dbReference type="EMBL" id="BAA29631.1"/>
    </source>
</evidence>
<dbReference type="InterPro" id="IPR021133">
    <property type="entry name" value="HEAT_type_2"/>
</dbReference>
<dbReference type="PIR" id="B71168">
    <property type="entry name" value="B71168"/>
</dbReference>
<dbReference type="MINT" id="O58277"/>
<reference evidence="4" key="2">
    <citation type="submission" date="2005-12" db="PDB data bank">
        <title>Crystal structure of PH0542.</title>
        <authorList>
            <person name="Handa N."/>
            <person name="Nishino A."/>
            <person name="Kishishita S."/>
            <person name="Murayama K."/>
            <person name="Shirouzu M."/>
            <person name="Yokoyama S."/>
        </authorList>
    </citation>
    <scope>X-RAY CRYSTALLOGRAPHY (2.20 ANGSTROMS)</scope>
</reference>
<dbReference type="EnsemblBacteria" id="BAA29631">
    <property type="protein sequence ID" value="BAA29631"/>
    <property type="gene ID" value="BAA29631"/>
</dbReference>
<dbReference type="EMBL" id="BA000001">
    <property type="protein sequence ID" value="BAA29631.1"/>
    <property type="molecule type" value="Genomic_DNA"/>
</dbReference>
<accession>O58277</accession>
<dbReference type="Proteomes" id="UP000000752">
    <property type="component" value="Chromosome"/>
</dbReference>
<dbReference type="AlphaFoldDB" id="O58277"/>
<dbReference type="IntAct" id="O58277">
    <property type="interactions" value="1"/>
</dbReference>
<reference evidence="2 3" key="1">
    <citation type="journal article" date="1998" name="DNA Res.">
        <title>Complete sequence and gene organization of the genome of a hyper-thermophilic archaebacterium, Pyrococcus horikoshii OT3.</title>
        <authorList>
            <person name="Kawarabayasi Y."/>
            <person name="Sawada M."/>
            <person name="Horikawa H."/>
            <person name="Haikawa Y."/>
            <person name="Hino Y."/>
            <person name="Yamamoto S."/>
            <person name="Sekine M."/>
            <person name="Baba S."/>
            <person name="Kosugi H."/>
            <person name="Hosoyama A."/>
            <person name="Nagai Y."/>
            <person name="Sakai M."/>
            <person name="Ogura K."/>
            <person name="Otuka R."/>
            <person name="Nakazawa H."/>
            <person name="Takamiya M."/>
            <person name="Ohfuku Y."/>
            <person name="Funahashi T."/>
            <person name="Tanaka T."/>
            <person name="Kudoh Y."/>
            <person name="Yamazaki J."/>
            <person name="Kushida N."/>
            <person name="Oguchi A."/>
            <person name="Aoki K."/>
            <person name="Nakamura Y."/>
            <person name="Robb T.F."/>
            <person name="Horikoshi K."/>
            <person name="Masuchi Y."/>
            <person name="Shizuya H."/>
            <person name="Kikuchi H."/>
        </authorList>
    </citation>
    <scope>NUCLEOTIDE SEQUENCE [LARGE SCALE GENOMIC DNA]</scope>
    <source>
        <strain evidence="3">ATCC 700860 / DSM 12428 / JCM 9974 / NBRC 100139 / OT-3</strain>
    </source>
</reference>
<protein>
    <recommendedName>
        <fullName evidence="5">TOG domain-containing protein</fullName>
    </recommendedName>
</protein>
<sequence length="253" mass="28696">MSMEEEEFDIREALANGEHLEKILIMAKYDESVLKKLIELLDDDLWTVVKNAISIIMVIAKTREDLYEPMLKKLFSLLKKSEAIPLTQEIAKAFGQMAKEKPELVKSMIPVLFANYRIGDEKTKINVSYALEEIAKANPMLMASIVRDFMSMLSSKNREDKLTALNFIEAMGENSFKYVNPFLPRIINLLHDGDEIVRASAVEALVHLATLNDKLRKVVIKRLEELNDTSSLVNKTVKEGISRLLLLEGHSSS</sequence>
<evidence type="ECO:0007829" key="4">
    <source>
        <dbReference type="PDB" id="2DB0"/>
    </source>
</evidence>
<dbReference type="PDB" id="2DB0">
    <property type="method" value="X-ray"/>
    <property type="resolution" value="2.20 A"/>
    <property type="chains" value="A/B=1-253"/>
</dbReference>
<dbReference type="Pfam" id="PF02985">
    <property type="entry name" value="HEAT"/>
    <property type="match status" value="1"/>
</dbReference>
<dbReference type="Gene3D" id="1.25.10.10">
    <property type="entry name" value="Leucine-rich Repeat Variant"/>
    <property type="match status" value="1"/>
</dbReference>
<dbReference type="PROSITE" id="PS50077">
    <property type="entry name" value="HEAT_REPEAT"/>
    <property type="match status" value="1"/>
</dbReference>
<dbReference type="KEGG" id="pho:PH0542"/>
<proteinExistence type="evidence at protein level"/>
<keyword evidence="3" id="KW-1185">Reference proteome</keyword>
<organism evidence="2 3">
    <name type="scientific">Pyrococcus horikoshii (strain ATCC 700860 / DSM 12428 / JCM 9974 / NBRC 100139 / OT-3)</name>
    <dbReference type="NCBI Taxonomy" id="70601"/>
    <lineage>
        <taxon>Archaea</taxon>
        <taxon>Methanobacteriati</taxon>
        <taxon>Methanobacteriota</taxon>
        <taxon>Thermococci</taxon>
        <taxon>Thermococcales</taxon>
        <taxon>Thermococcaceae</taxon>
        <taxon>Pyrococcus</taxon>
    </lineage>
</organism>
<dbReference type="InterPro" id="IPR040914">
    <property type="entry name" value="PH0542"/>
</dbReference>
<dbReference type="Pfam" id="PF18817">
    <property type="entry name" value="HEAT_UF"/>
    <property type="match status" value="1"/>
</dbReference>
<evidence type="ECO:0000256" key="1">
    <source>
        <dbReference type="ARBA" id="ARBA00022737"/>
    </source>
</evidence>
<dbReference type="SUPFAM" id="SSF48371">
    <property type="entry name" value="ARM repeat"/>
    <property type="match status" value="1"/>
</dbReference>
<dbReference type="STRING" id="70601.gene:9377479"/>
<dbReference type="PDBsum" id="2DB0"/>
<evidence type="ECO:0008006" key="5">
    <source>
        <dbReference type="Google" id="ProtNLM"/>
    </source>
</evidence>
<name>O58277_PYRHO</name>
<dbReference type="SMR" id="O58277"/>
<keyword evidence="1" id="KW-0677">Repeat</keyword>
<dbReference type="InterPro" id="IPR016024">
    <property type="entry name" value="ARM-type_fold"/>
</dbReference>
<evidence type="ECO:0000313" key="3">
    <source>
        <dbReference type="Proteomes" id="UP000000752"/>
    </source>
</evidence>
<dbReference type="InterPro" id="IPR000357">
    <property type="entry name" value="HEAT"/>
</dbReference>